<organism evidence="2 3">
    <name type="scientific">Nitratireductor thuwali</name>
    <dbReference type="NCBI Taxonomy" id="2267699"/>
    <lineage>
        <taxon>Bacteria</taxon>
        <taxon>Pseudomonadati</taxon>
        <taxon>Pseudomonadota</taxon>
        <taxon>Alphaproteobacteria</taxon>
        <taxon>Hyphomicrobiales</taxon>
        <taxon>Phyllobacteriaceae</taxon>
        <taxon>Nitratireductor</taxon>
    </lineage>
</organism>
<dbReference type="PROSITE" id="PS51704">
    <property type="entry name" value="GP_PDE"/>
    <property type="match status" value="1"/>
</dbReference>
<dbReference type="PANTHER" id="PTHR46211">
    <property type="entry name" value="GLYCEROPHOSPHORYL DIESTER PHOSPHODIESTERASE"/>
    <property type="match status" value="1"/>
</dbReference>
<evidence type="ECO:0000313" key="2">
    <source>
        <dbReference type="EMBL" id="UUP15804.1"/>
    </source>
</evidence>
<accession>A0ABY5MEX4</accession>
<dbReference type="Pfam" id="PF03009">
    <property type="entry name" value="GDPD"/>
    <property type="match status" value="1"/>
</dbReference>
<evidence type="ECO:0000313" key="3">
    <source>
        <dbReference type="Proteomes" id="UP001342418"/>
    </source>
</evidence>
<dbReference type="EC" id="3.1.4.46" evidence="2"/>
<dbReference type="Proteomes" id="UP001342418">
    <property type="component" value="Chromosome"/>
</dbReference>
<dbReference type="InterPro" id="IPR017946">
    <property type="entry name" value="PLC-like_Pdiesterase_TIM-brl"/>
</dbReference>
<dbReference type="SUPFAM" id="SSF51695">
    <property type="entry name" value="PLC-like phosphodiesterases"/>
    <property type="match status" value="1"/>
</dbReference>
<proteinExistence type="predicted"/>
<sequence length="235" mass="25947">MAAPDWLTARPIAHRGFHDLNRERWENTLPAFQAAVDRSYAIECDVHLSKDGVPVVFHDGELQRLTGQPGHVWDKTAAELRQMRIGGTSDTTPSLDDMLDLVSGRVPVIVELKGSQHSEGLAAAVAARLNAYRGPAAIMSFDHRLVRRFPLEAPGIVAGLTAEGRGARDMEAYFSMLANGLSFVSYSVDDLPNPFVTFVRERLAMPVITWTVRDEAGVEITRRYADQITFEGFAP</sequence>
<protein>
    <submittedName>
        <fullName evidence="2">Glycerophosphoryl diester phosphodiesterase 1</fullName>
        <ecNumber evidence="2">3.1.4.46</ecNumber>
    </submittedName>
</protein>
<dbReference type="GO" id="GO:0008889">
    <property type="term" value="F:glycerophosphodiester phosphodiesterase activity"/>
    <property type="evidence" value="ECO:0007669"/>
    <property type="project" value="UniProtKB-EC"/>
</dbReference>
<keyword evidence="2" id="KW-0378">Hydrolase</keyword>
<dbReference type="CDD" id="cd08585">
    <property type="entry name" value="GDPD_like_3"/>
    <property type="match status" value="1"/>
</dbReference>
<dbReference type="RefSeq" id="WP_338528287.1">
    <property type="nucleotide sequence ID" value="NZ_CP030941.1"/>
</dbReference>
<gene>
    <name evidence="2" type="primary">glpQ1</name>
    <name evidence="2" type="ORF">NTH_00243</name>
</gene>
<reference evidence="2 3" key="1">
    <citation type="submission" date="2018-07" db="EMBL/GenBank/DDBJ databases">
        <title>Genome sequence of Nitratireductor thuwali#1536.</title>
        <authorList>
            <person name="Michoud G."/>
            <person name="Merlino G."/>
            <person name="Sefrji F.O."/>
            <person name="Daffonchio D."/>
        </authorList>
    </citation>
    <scope>NUCLEOTIDE SEQUENCE [LARGE SCALE GENOMIC DNA]</scope>
    <source>
        <strain evidence="3">Nit1536</strain>
    </source>
</reference>
<dbReference type="Gene3D" id="3.20.20.190">
    <property type="entry name" value="Phosphatidylinositol (PI) phosphodiesterase"/>
    <property type="match status" value="1"/>
</dbReference>
<feature type="domain" description="GP-PDE" evidence="1">
    <location>
        <begin position="9"/>
        <end position="235"/>
    </location>
</feature>
<dbReference type="EMBL" id="CP030941">
    <property type="protein sequence ID" value="UUP15804.1"/>
    <property type="molecule type" value="Genomic_DNA"/>
</dbReference>
<dbReference type="InterPro" id="IPR030395">
    <property type="entry name" value="GP_PDE_dom"/>
</dbReference>
<keyword evidence="3" id="KW-1185">Reference proteome</keyword>
<dbReference type="PANTHER" id="PTHR46211:SF1">
    <property type="entry name" value="GLYCEROPHOSPHODIESTER PHOSPHODIESTERASE, CYTOPLASMIC"/>
    <property type="match status" value="1"/>
</dbReference>
<name>A0ABY5MEX4_9HYPH</name>
<evidence type="ECO:0000259" key="1">
    <source>
        <dbReference type="PROSITE" id="PS51704"/>
    </source>
</evidence>